<dbReference type="AlphaFoldDB" id="A0A1B7YZA5"/>
<name>A0A1B7YZA5_9FLAO</name>
<dbReference type="KEGG" id="mart:BTR34_01195"/>
<feature type="domain" description="Outer membrane protein beta-barrel" evidence="1">
    <location>
        <begin position="20"/>
        <end position="193"/>
    </location>
</feature>
<dbReference type="STRING" id="1836467.BTR34_01195"/>
<organism evidence="2 3">
    <name type="scientific">Maribacter hydrothermalis</name>
    <dbReference type="NCBI Taxonomy" id="1836467"/>
    <lineage>
        <taxon>Bacteria</taxon>
        <taxon>Pseudomonadati</taxon>
        <taxon>Bacteroidota</taxon>
        <taxon>Flavobacteriia</taxon>
        <taxon>Flavobacteriales</taxon>
        <taxon>Flavobacteriaceae</taxon>
        <taxon>Maribacter</taxon>
    </lineage>
</organism>
<dbReference type="Proteomes" id="UP000092164">
    <property type="component" value="Unassembled WGS sequence"/>
</dbReference>
<evidence type="ECO:0000259" key="1">
    <source>
        <dbReference type="Pfam" id="PF13568"/>
    </source>
</evidence>
<keyword evidence="3" id="KW-1185">Reference proteome</keyword>
<evidence type="ECO:0000313" key="2">
    <source>
        <dbReference type="EMBL" id="OBR35783.1"/>
    </source>
</evidence>
<sequence length="213" mass="24145">MQKLLILIFLLFNLSNFYGQDKSFNFGLKAGINYGKYTPNKNSIDYKYKIGFYAGGFFNISLEEKLEFQPEVLFALQGSKVNLGSLSIPNFDYNGNPLPNRNTYEFTYQVNELTVSIPLAIKVFFSKSFYLESGPQFGFIVDRSLNTSQQLLAGEDDSFVIREGDSFDFGVILGFGQKLSESLSLNLRSYSGLLKRDDDIKSFVFNLGIEYSL</sequence>
<dbReference type="InterPro" id="IPR025665">
    <property type="entry name" value="Beta-barrel_OMP_2"/>
</dbReference>
<comment type="caution">
    <text evidence="2">The sequence shown here is derived from an EMBL/GenBank/DDBJ whole genome shotgun (WGS) entry which is preliminary data.</text>
</comment>
<protein>
    <recommendedName>
        <fullName evidence="1">Outer membrane protein beta-barrel domain-containing protein</fullName>
    </recommendedName>
</protein>
<reference evidence="3" key="1">
    <citation type="submission" date="2016-06" db="EMBL/GenBank/DDBJ databases">
        <authorList>
            <person name="Zhan P."/>
        </authorList>
    </citation>
    <scope>NUCLEOTIDE SEQUENCE [LARGE SCALE GENOMIC DNA]</scope>
    <source>
        <strain evidence="3">T28</strain>
    </source>
</reference>
<dbReference type="OrthoDB" id="947434at2"/>
<gene>
    <name evidence="2" type="ORF">A9200_11315</name>
</gene>
<dbReference type="RefSeq" id="WP_068487070.1">
    <property type="nucleotide sequence ID" value="NZ_CP018760.1"/>
</dbReference>
<dbReference type="Pfam" id="PF13568">
    <property type="entry name" value="OMP_b-brl_2"/>
    <property type="match status" value="1"/>
</dbReference>
<accession>A0A1B7YZA5</accession>
<evidence type="ECO:0000313" key="3">
    <source>
        <dbReference type="Proteomes" id="UP000092164"/>
    </source>
</evidence>
<dbReference type="EMBL" id="LZFP01000050">
    <property type="protein sequence ID" value="OBR35783.1"/>
    <property type="molecule type" value="Genomic_DNA"/>
</dbReference>
<proteinExistence type="predicted"/>